<dbReference type="AlphaFoldDB" id="A0A5D3WEI1"/>
<dbReference type="SUPFAM" id="SSF52540">
    <property type="entry name" value="P-loop containing nucleoside triphosphate hydrolases"/>
    <property type="match status" value="1"/>
</dbReference>
<organism evidence="11 12">
    <name type="scientific">Geothermobacter ehrlichii</name>
    <dbReference type="NCBI Taxonomy" id="213224"/>
    <lineage>
        <taxon>Bacteria</taxon>
        <taxon>Pseudomonadati</taxon>
        <taxon>Thermodesulfobacteriota</taxon>
        <taxon>Desulfuromonadia</taxon>
        <taxon>Desulfuromonadales</taxon>
        <taxon>Geothermobacteraceae</taxon>
        <taxon>Geothermobacter</taxon>
    </lineage>
</organism>
<evidence type="ECO:0000256" key="2">
    <source>
        <dbReference type="ARBA" id="ARBA00007599"/>
    </source>
</evidence>
<keyword evidence="8" id="KW-0067">ATP-binding</keyword>
<gene>
    <name evidence="11" type="ORF">EDC39_11813</name>
</gene>
<evidence type="ECO:0000256" key="6">
    <source>
        <dbReference type="ARBA" id="ARBA00022723"/>
    </source>
</evidence>
<name>A0A5D3WEI1_9BACT</name>
<keyword evidence="5" id="KW-0819">tRNA processing</keyword>
<dbReference type="Gene3D" id="3.40.50.300">
    <property type="entry name" value="P-loop containing nucleotide triphosphate hydrolases"/>
    <property type="match status" value="1"/>
</dbReference>
<keyword evidence="7" id="KW-0547">Nucleotide-binding</keyword>
<dbReference type="OrthoDB" id="9799110at2"/>
<protein>
    <recommendedName>
        <fullName evidence="3">tRNA threonylcarbamoyladenosine biosynthesis protein TsaE</fullName>
    </recommendedName>
    <alternativeName>
        <fullName evidence="10">t(6)A37 threonylcarbamoyladenosine biosynthesis protein TsaE</fullName>
    </alternativeName>
</protein>
<comment type="caution">
    <text evidence="11">The sequence shown here is derived from an EMBL/GenBank/DDBJ whole genome shotgun (WGS) entry which is preliminary data.</text>
</comment>
<accession>A0A5D3WEI1</accession>
<comment type="subcellular location">
    <subcellularLocation>
        <location evidence="1">Cytoplasm</location>
    </subcellularLocation>
</comment>
<evidence type="ECO:0000256" key="3">
    <source>
        <dbReference type="ARBA" id="ARBA00019010"/>
    </source>
</evidence>
<dbReference type="InterPro" id="IPR027417">
    <property type="entry name" value="P-loop_NTPase"/>
</dbReference>
<keyword evidence="6" id="KW-0479">Metal-binding</keyword>
<keyword evidence="4" id="KW-0963">Cytoplasm</keyword>
<evidence type="ECO:0000256" key="10">
    <source>
        <dbReference type="ARBA" id="ARBA00032441"/>
    </source>
</evidence>
<evidence type="ECO:0000313" key="12">
    <source>
        <dbReference type="Proteomes" id="UP000324159"/>
    </source>
</evidence>
<dbReference type="Proteomes" id="UP000324159">
    <property type="component" value="Unassembled WGS sequence"/>
</dbReference>
<dbReference type="Pfam" id="PF02367">
    <property type="entry name" value="TsaE"/>
    <property type="match status" value="1"/>
</dbReference>
<evidence type="ECO:0000256" key="9">
    <source>
        <dbReference type="ARBA" id="ARBA00022842"/>
    </source>
</evidence>
<evidence type="ECO:0000256" key="7">
    <source>
        <dbReference type="ARBA" id="ARBA00022741"/>
    </source>
</evidence>
<dbReference type="RefSeq" id="WP_148897059.1">
    <property type="nucleotide sequence ID" value="NZ_VNIB01000018.1"/>
</dbReference>
<evidence type="ECO:0000313" key="11">
    <source>
        <dbReference type="EMBL" id="TYO95675.1"/>
    </source>
</evidence>
<evidence type="ECO:0000256" key="8">
    <source>
        <dbReference type="ARBA" id="ARBA00022840"/>
    </source>
</evidence>
<evidence type="ECO:0000256" key="4">
    <source>
        <dbReference type="ARBA" id="ARBA00022490"/>
    </source>
</evidence>
<dbReference type="PANTHER" id="PTHR33540">
    <property type="entry name" value="TRNA THREONYLCARBAMOYLADENOSINE BIOSYNTHESIS PROTEIN TSAE"/>
    <property type="match status" value="1"/>
</dbReference>
<dbReference type="GO" id="GO:0046872">
    <property type="term" value="F:metal ion binding"/>
    <property type="evidence" value="ECO:0007669"/>
    <property type="project" value="UniProtKB-KW"/>
</dbReference>
<dbReference type="GO" id="GO:0005737">
    <property type="term" value="C:cytoplasm"/>
    <property type="evidence" value="ECO:0007669"/>
    <property type="project" value="UniProtKB-SubCell"/>
</dbReference>
<proteinExistence type="inferred from homology"/>
<dbReference type="PANTHER" id="PTHR33540:SF2">
    <property type="entry name" value="TRNA THREONYLCARBAMOYLADENOSINE BIOSYNTHESIS PROTEIN TSAE"/>
    <property type="match status" value="1"/>
</dbReference>
<dbReference type="InterPro" id="IPR003442">
    <property type="entry name" value="T6A_TsaE"/>
</dbReference>
<keyword evidence="9" id="KW-0460">Magnesium</keyword>
<dbReference type="GO" id="GO:0005524">
    <property type="term" value="F:ATP binding"/>
    <property type="evidence" value="ECO:0007669"/>
    <property type="project" value="UniProtKB-KW"/>
</dbReference>
<dbReference type="NCBIfam" id="TIGR00150">
    <property type="entry name" value="T6A_YjeE"/>
    <property type="match status" value="1"/>
</dbReference>
<sequence length="165" mass="18013">MSTDWQLASHSDEATRACGRFFGRTAAAGDALFLCGELGAGKTCFAKGVAEGLGVPASVPVTSPSYTLLNLYQGRLPLYHFDLYRLGDPDELLQIGFDECLYGQGVTLVEWLDRFPDLQPDGLLVRLDYGTGAGERHLSFTARGTQAAAWLQRARQLLAETEERP</sequence>
<keyword evidence="12" id="KW-1185">Reference proteome</keyword>
<evidence type="ECO:0000256" key="5">
    <source>
        <dbReference type="ARBA" id="ARBA00022694"/>
    </source>
</evidence>
<dbReference type="GO" id="GO:0002949">
    <property type="term" value="P:tRNA threonylcarbamoyladenosine modification"/>
    <property type="evidence" value="ECO:0007669"/>
    <property type="project" value="InterPro"/>
</dbReference>
<dbReference type="EMBL" id="VNIB01000018">
    <property type="protein sequence ID" value="TYO95675.1"/>
    <property type="molecule type" value="Genomic_DNA"/>
</dbReference>
<reference evidence="11 12" key="1">
    <citation type="submission" date="2019-07" db="EMBL/GenBank/DDBJ databases">
        <title>Genomic Encyclopedia of Type Strains, Phase IV (KMG-IV): sequencing the most valuable type-strain genomes for metagenomic binning, comparative biology and taxonomic classification.</title>
        <authorList>
            <person name="Goeker M."/>
        </authorList>
    </citation>
    <scope>NUCLEOTIDE SEQUENCE [LARGE SCALE GENOMIC DNA]</scope>
    <source>
        <strain evidence="11 12">SS015</strain>
    </source>
</reference>
<comment type="similarity">
    <text evidence="2">Belongs to the TsaE family.</text>
</comment>
<evidence type="ECO:0000256" key="1">
    <source>
        <dbReference type="ARBA" id="ARBA00004496"/>
    </source>
</evidence>